<gene>
    <name evidence="1" type="ORF">ACFPVY_03090</name>
</gene>
<reference evidence="2" key="1">
    <citation type="journal article" date="2019" name="Int. J. Syst. Evol. Microbiol.">
        <title>The Global Catalogue of Microorganisms (GCM) 10K type strain sequencing project: providing services to taxonomists for standard genome sequencing and annotation.</title>
        <authorList>
            <consortium name="The Broad Institute Genomics Platform"/>
            <consortium name="The Broad Institute Genome Sequencing Center for Infectious Disease"/>
            <person name="Wu L."/>
            <person name="Ma J."/>
        </authorList>
    </citation>
    <scope>NUCLEOTIDE SEQUENCE [LARGE SCALE GENOMIC DNA]</scope>
    <source>
        <strain evidence="2">CCUG 49679</strain>
    </source>
</reference>
<dbReference type="RefSeq" id="WP_379790276.1">
    <property type="nucleotide sequence ID" value="NZ_JBHSQB010000004.1"/>
</dbReference>
<accession>A0ABW1PJ16</accession>
<evidence type="ECO:0000313" key="2">
    <source>
        <dbReference type="Proteomes" id="UP001596287"/>
    </source>
</evidence>
<organism evidence="1 2">
    <name type="scientific">Flavobacterium qiangtangense</name>
    <dbReference type="NCBI Taxonomy" id="1442595"/>
    <lineage>
        <taxon>Bacteria</taxon>
        <taxon>Pseudomonadati</taxon>
        <taxon>Bacteroidota</taxon>
        <taxon>Flavobacteriia</taxon>
        <taxon>Flavobacteriales</taxon>
        <taxon>Flavobacteriaceae</taxon>
        <taxon>Flavobacterium</taxon>
    </lineage>
</organism>
<keyword evidence="2" id="KW-1185">Reference proteome</keyword>
<protein>
    <submittedName>
        <fullName evidence="1">Uncharacterized protein</fullName>
    </submittedName>
</protein>
<dbReference type="Proteomes" id="UP001596287">
    <property type="component" value="Unassembled WGS sequence"/>
</dbReference>
<name>A0ABW1PJ16_9FLAO</name>
<dbReference type="EMBL" id="JBHSQB010000004">
    <property type="protein sequence ID" value="MFC6095620.1"/>
    <property type="molecule type" value="Genomic_DNA"/>
</dbReference>
<sequence>MKRYAKDSGYKLLASGDGYFFFNDNYNMYVEVLSFDKILNDSKERNRVLFEKLNLL</sequence>
<proteinExistence type="predicted"/>
<comment type="caution">
    <text evidence="1">The sequence shown here is derived from an EMBL/GenBank/DDBJ whole genome shotgun (WGS) entry which is preliminary data.</text>
</comment>
<evidence type="ECO:0000313" key="1">
    <source>
        <dbReference type="EMBL" id="MFC6095620.1"/>
    </source>
</evidence>